<dbReference type="OrthoDB" id="407275at2759"/>
<dbReference type="AlphaFoldDB" id="A0A9J6AD18"/>
<comment type="caution">
    <text evidence="1">The sequence shown here is derived from an EMBL/GenBank/DDBJ whole genome shotgun (WGS) entry which is preliminary data.</text>
</comment>
<protein>
    <submittedName>
        <fullName evidence="1">Uncharacterized protein</fullName>
    </submittedName>
</protein>
<proteinExistence type="predicted"/>
<evidence type="ECO:0000313" key="2">
    <source>
        <dbReference type="Proteomes" id="UP000824120"/>
    </source>
</evidence>
<keyword evidence="2" id="KW-1185">Reference proteome</keyword>
<dbReference type="EMBL" id="JACXVP010000002">
    <property type="protein sequence ID" value="KAG5622066.1"/>
    <property type="molecule type" value="Genomic_DNA"/>
</dbReference>
<dbReference type="Proteomes" id="UP000824120">
    <property type="component" value="Chromosome 2"/>
</dbReference>
<evidence type="ECO:0000313" key="1">
    <source>
        <dbReference type="EMBL" id="KAG5622066.1"/>
    </source>
</evidence>
<dbReference type="Gene3D" id="3.40.462.20">
    <property type="match status" value="1"/>
</dbReference>
<dbReference type="PANTHER" id="PTHR32448">
    <property type="entry name" value="OS08G0158400 PROTEIN"/>
    <property type="match status" value="1"/>
</dbReference>
<organism evidence="1 2">
    <name type="scientific">Solanum commersonii</name>
    <name type="common">Commerson's wild potato</name>
    <name type="synonym">Commerson's nightshade</name>
    <dbReference type="NCBI Taxonomy" id="4109"/>
    <lineage>
        <taxon>Eukaryota</taxon>
        <taxon>Viridiplantae</taxon>
        <taxon>Streptophyta</taxon>
        <taxon>Embryophyta</taxon>
        <taxon>Tracheophyta</taxon>
        <taxon>Spermatophyta</taxon>
        <taxon>Magnoliopsida</taxon>
        <taxon>eudicotyledons</taxon>
        <taxon>Gunneridae</taxon>
        <taxon>Pentapetalae</taxon>
        <taxon>asterids</taxon>
        <taxon>lamiids</taxon>
        <taxon>Solanales</taxon>
        <taxon>Solanaceae</taxon>
        <taxon>Solanoideae</taxon>
        <taxon>Solaneae</taxon>
        <taxon>Solanum</taxon>
    </lineage>
</organism>
<name>A0A9J6AD18_SOLCO</name>
<sequence length="149" mass="17148">MDQESIDIQEKVTVFNVTRTLEQNETQLVYKWQHIADKVDDNLLLRLLLWNSTESQLSHGQKPVHTTFFTMFVGGVDDLLHEMQDSFPELGLVKEYCIEMSWIESVLFFVGLPRGTPPDVLLNWITSTNIGFFTAKSDFVQHPIGESED</sequence>
<accession>A0A9J6AD18</accession>
<reference evidence="1 2" key="1">
    <citation type="submission" date="2020-09" db="EMBL/GenBank/DDBJ databases">
        <title>De no assembly of potato wild relative species, Solanum commersonii.</title>
        <authorList>
            <person name="Cho K."/>
        </authorList>
    </citation>
    <scope>NUCLEOTIDE SEQUENCE [LARGE SCALE GENOMIC DNA]</scope>
    <source>
        <strain evidence="1">LZ3.2</strain>
        <tissue evidence="1">Leaf</tissue>
    </source>
</reference>
<gene>
    <name evidence="1" type="ORF">H5410_007284</name>
</gene>